<dbReference type="AlphaFoldDB" id="A0A9P5ZDW6"/>
<evidence type="ECO:0000313" key="2">
    <source>
        <dbReference type="EMBL" id="KAF9484875.1"/>
    </source>
</evidence>
<feature type="signal peptide" evidence="1">
    <location>
        <begin position="1"/>
        <end position="19"/>
    </location>
</feature>
<proteinExistence type="predicted"/>
<comment type="caution">
    <text evidence="2">The sequence shown here is derived from an EMBL/GenBank/DDBJ whole genome shotgun (WGS) entry which is preliminary data.</text>
</comment>
<organism evidence="2 3">
    <name type="scientific">Pholiota conissans</name>
    <dbReference type="NCBI Taxonomy" id="109636"/>
    <lineage>
        <taxon>Eukaryota</taxon>
        <taxon>Fungi</taxon>
        <taxon>Dikarya</taxon>
        <taxon>Basidiomycota</taxon>
        <taxon>Agaricomycotina</taxon>
        <taxon>Agaricomycetes</taxon>
        <taxon>Agaricomycetidae</taxon>
        <taxon>Agaricales</taxon>
        <taxon>Agaricineae</taxon>
        <taxon>Strophariaceae</taxon>
        <taxon>Pholiota</taxon>
    </lineage>
</organism>
<dbReference type="EMBL" id="MU155139">
    <property type="protein sequence ID" value="KAF9484875.1"/>
    <property type="molecule type" value="Genomic_DNA"/>
</dbReference>
<evidence type="ECO:0008006" key="4">
    <source>
        <dbReference type="Google" id="ProtNLM"/>
    </source>
</evidence>
<gene>
    <name evidence="2" type="ORF">BDN70DRAFT_24189</name>
</gene>
<feature type="chain" id="PRO_5040237357" description="Secreted protein" evidence="1">
    <location>
        <begin position="20"/>
        <end position="81"/>
    </location>
</feature>
<accession>A0A9P5ZDW6</accession>
<evidence type="ECO:0000256" key="1">
    <source>
        <dbReference type="SAM" id="SignalP"/>
    </source>
</evidence>
<keyword evidence="1" id="KW-0732">Signal</keyword>
<name>A0A9P5ZDW6_9AGAR</name>
<keyword evidence="3" id="KW-1185">Reference proteome</keyword>
<reference evidence="2" key="1">
    <citation type="submission" date="2020-11" db="EMBL/GenBank/DDBJ databases">
        <authorList>
            <consortium name="DOE Joint Genome Institute"/>
            <person name="Ahrendt S."/>
            <person name="Riley R."/>
            <person name="Andreopoulos W."/>
            <person name="Labutti K."/>
            <person name="Pangilinan J."/>
            <person name="Ruiz-Duenas F.J."/>
            <person name="Barrasa J.M."/>
            <person name="Sanchez-Garcia M."/>
            <person name="Camarero S."/>
            <person name="Miyauchi S."/>
            <person name="Serrano A."/>
            <person name="Linde D."/>
            <person name="Babiker R."/>
            <person name="Drula E."/>
            <person name="Ayuso-Fernandez I."/>
            <person name="Pacheco R."/>
            <person name="Padilla G."/>
            <person name="Ferreira P."/>
            <person name="Barriuso J."/>
            <person name="Kellner H."/>
            <person name="Castanera R."/>
            <person name="Alfaro M."/>
            <person name="Ramirez L."/>
            <person name="Pisabarro A.G."/>
            <person name="Kuo A."/>
            <person name="Tritt A."/>
            <person name="Lipzen A."/>
            <person name="He G."/>
            <person name="Yan M."/>
            <person name="Ng V."/>
            <person name="Cullen D."/>
            <person name="Martin F."/>
            <person name="Rosso M.-N."/>
            <person name="Henrissat B."/>
            <person name="Hibbett D."/>
            <person name="Martinez A.T."/>
            <person name="Grigoriev I.V."/>
        </authorList>
    </citation>
    <scope>NUCLEOTIDE SEQUENCE</scope>
    <source>
        <strain evidence="2">CIRM-BRFM 674</strain>
    </source>
</reference>
<protein>
    <recommendedName>
        <fullName evidence="4">Secreted protein</fullName>
    </recommendedName>
</protein>
<sequence length="81" mass="8982">MTSGLRCVASFSLACCVISHCPSPNPPLPFKEGGTHSQSQSSSHLNIFHLSHNHIRPIIFYSITPFTERQTYPYHTLARAG</sequence>
<evidence type="ECO:0000313" key="3">
    <source>
        <dbReference type="Proteomes" id="UP000807469"/>
    </source>
</evidence>
<dbReference type="Proteomes" id="UP000807469">
    <property type="component" value="Unassembled WGS sequence"/>
</dbReference>